<gene>
    <name evidence="1" type="ORF">Plil01_000596900</name>
</gene>
<organism evidence="1 2">
    <name type="scientific">Phytophthora lilii</name>
    <dbReference type="NCBI Taxonomy" id="2077276"/>
    <lineage>
        <taxon>Eukaryota</taxon>
        <taxon>Sar</taxon>
        <taxon>Stramenopiles</taxon>
        <taxon>Oomycota</taxon>
        <taxon>Peronosporomycetes</taxon>
        <taxon>Peronosporales</taxon>
        <taxon>Peronosporaceae</taxon>
        <taxon>Phytophthora</taxon>
    </lineage>
</organism>
<dbReference type="Proteomes" id="UP001165083">
    <property type="component" value="Unassembled WGS sequence"/>
</dbReference>
<name>A0A9W6TNG0_9STRA</name>
<protein>
    <submittedName>
        <fullName evidence="1">Unnamed protein product</fullName>
    </submittedName>
</protein>
<sequence length="142" mass="16128">MPSFYPAALDKKTEYALSETYPSVTFLEADSEDELQDELSYVDVLEQNVLEKARPERVPMVFCTGIVPGTVEDAALGFLADTEERSRIRNAGNKDVVVDDMRILARIQGPTRDDPFRFGVKWCSLHCWSCRAIYQASRPPRH</sequence>
<dbReference type="OrthoDB" id="114078at2759"/>
<proteinExistence type="predicted"/>
<evidence type="ECO:0000313" key="2">
    <source>
        <dbReference type="Proteomes" id="UP001165083"/>
    </source>
</evidence>
<accession>A0A9W6TNG0</accession>
<evidence type="ECO:0000313" key="1">
    <source>
        <dbReference type="EMBL" id="GMF16657.1"/>
    </source>
</evidence>
<comment type="caution">
    <text evidence="1">The sequence shown here is derived from an EMBL/GenBank/DDBJ whole genome shotgun (WGS) entry which is preliminary data.</text>
</comment>
<dbReference type="EMBL" id="BSXW01000257">
    <property type="protein sequence ID" value="GMF16657.1"/>
    <property type="molecule type" value="Genomic_DNA"/>
</dbReference>
<reference evidence="1" key="1">
    <citation type="submission" date="2023-04" db="EMBL/GenBank/DDBJ databases">
        <title>Phytophthora lilii NBRC 32176.</title>
        <authorList>
            <person name="Ichikawa N."/>
            <person name="Sato H."/>
            <person name="Tonouchi N."/>
        </authorList>
    </citation>
    <scope>NUCLEOTIDE SEQUENCE</scope>
    <source>
        <strain evidence="1">NBRC 32176</strain>
    </source>
</reference>
<keyword evidence="2" id="KW-1185">Reference proteome</keyword>
<dbReference type="AlphaFoldDB" id="A0A9W6TNG0"/>